<keyword evidence="6" id="KW-0811">Translocation</keyword>
<dbReference type="InterPro" id="IPR040985">
    <property type="entry name" value="Nup54_C"/>
</dbReference>
<keyword evidence="2" id="KW-0813">Transport</keyword>
<evidence type="ECO:0000256" key="1">
    <source>
        <dbReference type="ARBA" id="ARBA00004567"/>
    </source>
</evidence>
<name>A0AAV7X558_9NEOP</name>
<gene>
    <name evidence="13" type="ORF">ONE63_003875</name>
</gene>
<evidence type="ECO:0008006" key="15">
    <source>
        <dbReference type="Google" id="ProtNLM"/>
    </source>
</evidence>
<evidence type="ECO:0000256" key="5">
    <source>
        <dbReference type="ARBA" id="ARBA00022927"/>
    </source>
</evidence>
<dbReference type="Pfam" id="PF18437">
    <property type="entry name" value="Nup54_C"/>
    <property type="match status" value="1"/>
</dbReference>
<evidence type="ECO:0000256" key="9">
    <source>
        <dbReference type="ARBA" id="ARBA00060798"/>
    </source>
</evidence>
<dbReference type="EMBL" id="JAPTSV010000014">
    <property type="protein sequence ID" value="KAJ1520781.1"/>
    <property type="molecule type" value="Genomic_DNA"/>
</dbReference>
<keyword evidence="5" id="KW-0653">Protein transport</keyword>
<evidence type="ECO:0000256" key="8">
    <source>
        <dbReference type="ARBA" id="ARBA00023242"/>
    </source>
</evidence>
<keyword evidence="14" id="KW-1185">Reference proteome</keyword>
<dbReference type="Pfam" id="PF13874">
    <property type="entry name" value="Nup54"/>
    <property type="match status" value="1"/>
</dbReference>
<keyword evidence="10" id="KW-1133">Transmembrane helix</keyword>
<dbReference type="Proteomes" id="UP001075354">
    <property type="component" value="Chromosome 14"/>
</dbReference>
<dbReference type="GO" id="GO:0017056">
    <property type="term" value="F:structural constituent of nuclear pore"/>
    <property type="evidence" value="ECO:0007669"/>
    <property type="project" value="TreeGrafter"/>
</dbReference>
<comment type="caution">
    <text evidence="13">The sequence shown here is derived from an EMBL/GenBank/DDBJ whole genome shotgun (WGS) entry which is preliminary data.</text>
</comment>
<dbReference type="PANTHER" id="PTHR13000">
    <property type="entry name" value="NUCLEOPORIN P54"/>
    <property type="match status" value="1"/>
</dbReference>
<dbReference type="FunFam" id="1.20.5.490:FF:000003">
    <property type="entry name" value="nucleoporin p54 isoform X1"/>
    <property type="match status" value="1"/>
</dbReference>
<accession>A0AAV7X558</accession>
<feature type="domain" description="Nucleoporin Nup54 alpha-helical" evidence="11">
    <location>
        <begin position="453"/>
        <end position="590"/>
    </location>
</feature>
<proteinExistence type="inferred from homology"/>
<evidence type="ECO:0000256" key="6">
    <source>
        <dbReference type="ARBA" id="ARBA00023010"/>
    </source>
</evidence>
<dbReference type="GO" id="GO:0036228">
    <property type="term" value="P:protein localization to nuclear inner membrane"/>
    <property type="evidence" value="ECO:0007669"/>
    <property type="project" value="TreeGrafter"/>
</dbReference>
<dbReference type="InterPro" id="IPR025712">
    <property type="entry name" value="Nup54_alpha-helical_dom"/>
</dbReference>
<keyword evidence="8" id="KW-0539">Nucleus</keyword>
<keyword evidence="7" id="KW-0906">Nuclear pore complex</keyword>
<organism evidence="13 14">
    <name type="scientific">Megalurothrips usitatus</name>
    <name type="common">bean blossom thrips</name>
    <dbReference type="NCBI Taxonomy" id="439358"/>
    <lineage>
        <taxon>Eukaryota</taxon>
        <taxon>Metazoa</taxon>
        <taxon>Ecdysozoa</taxon>
        <taxon>Arthropoda</taxon>
        <taxon>Hexapoda</taxon>
        <taxon>Insecta</taxon>
        <taxon>Pterygota</taxon>
        <taxon>Neoptera</taxon>
        <taxon>Paraneoptera</taxon>
        <taxon>Thysanoptera</taxon>
        <taxon>Terebrantia</taxon>
        <taxon>Thripoidea</taxon>
        <taxon>Thripidae</taxon>
        <taxon>Megalurothrips</taxon>
    </lineage>
</organism>
<feature type="transmembrane region" description="Helical" evidence="10">
    <location>
        <begin position="12"/>
        <end position="36"/>
    </location>
</feature>
<evidence type="ECO:0000256" key="10">
    <source>
        <dbReference type="SAM" id="Phobius"/>
    </source>
</evidence>
<dbReference type="AlphaFoldDB" id="A0AAV7X558"/>
<evidence type="ECO:0000256" key="2">
    <source>
        <dbReference type="ARBA" id="ARBA00022448"/>
    </source>
</evidence>
<sequence length="655" mass="69695">MSFWKISHDPRITLNGFLSWVSILPVTIFTCSTLFISAPFGSSGFGFSTPSTQAFGQTPATGTPGFGFGGATTTTSSAGFGFGTATTPSTGFGGFGTTPASSAPSTGFSFGSFGAQPTTSTAGTAGGNLFSGFGQQAPAQTQTSTAGFGGLGSFGAKPLGTGTTSFGGFGASGTSFGTAGTSFGGTGTGFGTAGTGFGSTGSTLGTAGTFGSTGTAFGGTGSAFGATPSTGFGATGSAFGIPSNTLSTVIYHSASGFGQQQQQAQQPSQHEALYNALVNVNIFGDERDTTLTRWNQLQAVWGTGVGWYSASAPPVEFTPNNPFCRFKAVGYSVKLAADNKEGLVAVNFNKKESEIRPEQSQLATKFSQILGNKPNLTVNVAGIKPLSESKCQVVITVQEKGATGSVHKIPATELAAFLLQPTQRQQLSTLGVDNVYPQVALDEDQLKEYYENPPSGIDPRLWKQAIQDNPNPDKLIPVPMIGFKEVRWRMQCQEQETALHQAFLDKVAEEVQTLQRKQAATVAKTTEYRRKLVELEHRLLQLLVKQEITRKVGLALTPEEEAIRGHLESLQPHMYAPTHLKGRLAELLSTIRMQREKGEQKETERYTMDPAVQDDIKQFLRMQQDGMQHLVQTIQQDMADLKIIKEGMIKLLHRQ</sequence>
<dbReference type="GO" id="GO:0051028">
    <property type="term" value="P:mRNA transport"/>
    <property type="evidence" value="ECO:0007669"/>
    <property type="project" value="UniProtKB-KW"/>
</dbReference>
<feature type="domain" description="Nup54 C-terminal interacting" evidence="12">
    <location>
        <begin position="606"/>
        <end position="644"/>
    </location>
</feature>
<keyword evidence="3" id="KW-0677">Repeat</keyword>
<comment type="subcellular location">
    <subcellularLocation>
        <location evidence="1">Nucleus</location>
        <location evidence="1">Nuclear pore complex</location>
    </subcellularLocation>
</comment>
<evidence type="ECO:0000259" key="12">
    <source>
        <dbReference type="Pfam" id="PF18437"/>
    </source>
</evidence>
<dbReference type="GO" id="GO:0006999">
    <property type="term" value="P:nuclear pore organization"/>
    <property type="evidence" value="ECO:0007669"/>
    <property type="project" value="TreeGrafter"/>
</dbReference>
<evidence type="ECO:0000256" key="7">
    <source>
        <dbReference type="ARBA" id="ARBA00023132"/>
    </source>
</evidence>
<keyword evidence="4" id="KW-0509">mRNA transport</keyword>
<dbReference type="InterPro" id="IPR024864">
    <property type="entry name" value="Nup54/Nup57/Nup44"/>
</dbReference>
<reference evidence="13" key="1">
    <citation type="submission" date="2022-12" db="EMBL/GenBank/DDBJ databases">
        <title>Chromosome-level genome assembly of the bean flower thrips Megalurothrips usitatus.</title>
        <authorList>
            <person name="Ma L."/>
            <person name="Liu Q."/>
            <person name="Li H."/>
            <person name="Cai W."/>
        </authorList>
    </citation>
    <scope>NUCLEOTIDE SEQUENCE</scope>
    <source>
        <strain evidence="13">Cailab_2022a</strain>
    </source>
</reference>
<protein>
    <recommendedName>
        <fullName evidence="15">Nucleoporin p54</fullName>
    </recommendedName>
</protein>
<evidence type="ECO:0000256" key="4">
    <source>
        <dbReference type="ARBA" id="ARBA00022816"/>
    </source>
</evidence>
<dbReference type="GO" id="GO:0044613">
    <property type="term" value="C:nuclear pore central transport channel"/>
    <property type="evidence" value="ECO:0007669"/>
    <property type="project" value="TreeGrafter"/>
</dbReference>
<dbReference type="PANTHER" id="PTHR13000:SF0">
    <property type="entry name" value="NUCLEOPORIN P54"/>
    <property type="match status" value="1"/>
</dbReference>
<evidence type="ECO:0000313" key="14">
    <source>
        <dbReference type="Proteomes" id="UP001075354"/>
    </source>
</evidence>
<dbReference type="GO" id="GO:0006607">
    <property type="term" value="P:NLS-bearing protein import into nucleus"/>
    <property type="evidence" value="ECO:0007669"/>
    <property type="project" value="TreeGrafter"/>
</dbReference>
<evidence type="ECO:0000259" key="11">
    <source>
        <dbReference type="Pfam" id="PF13874"/>
    </source>
</evidence>
<evidence type="ECO:0000256" key="3">
    <source>
        <dbReference type="ARBA" id="ARBA00022737"/>
    </source>
</evidence>
<keyword evidence="10" id="KW-0812">Transmembrane</keyword>
<keyword evidence="10" id="KW-0472">Membrane</keyword>
<dbReference type="Gene3D" id="1.20.5.490">
    <property type="entry name" value="Single helix bin"/>
    <property type="match status" value="1"/>
</dbReference>
<dbReference type="Gene3D" id="1.20.5.170">
    <property type="match status" value="1"/>
</dbReference>
<evidence type="ECO:0000313" key="13">
    <source>
        <dbReference type="EMBL" id="KAJ1520781.1"/>
    </source>
</evidence>
<comment type="similarity">
    <text evidence="9">Belongs to the NUP54 family.</text>
</comment>